<protein>
    <submittedName>
        <fullName evidence="9">Uncharacterized protein</fullName>
    </submittedName>
</protein>
<dbReference type="GO" id="GO:0003729">
    <property type="term" value="F:mRNA binding"/>
    <property type="evidence" value="ECO:0007669"/>
    <property type="project" value="TreeGrafter"/>
</dbReference>
<dbReference type="InterPro" id="IPR011598">
    <property type="entry name" value="bHLH_dom"/>
</dbReference>
<feature type="repeat" description="PPR" evidence="5">
    <location>
        <begin position="193"/>
        <end position="227"/>
    </location>
</feature>
<dbReference type="SUPFAM" id="SSF81901">
    <property type="entry name" value="HCP-like"/>
    <property type="match status" value="1"/>
</dbReference>
<feature type="domain" description="Transcription factor MYC/MYB N-terminal" evidence="7">
    <location>
        <begin position="847"/>
        <end position="940"/>
    </location>
</feature>
<reference evidence="9 10" key="1">
    <citation type="submission" date="2012-08" db="EMBL/GenBank/DDBJ databases">
        <title>Oryza genome evolution.</title>
        <authorList>
            <person name="Wing R.A."/>
        </authorList>
    </citation>
    <scope>NUCLEOTIDE SEQUENCE</scope>
</reference>
<evidence type="ECO:0000256" key="1">
    <source>
        <dbReference type="ARBA" id="ARBA00022737"/>
    </source>
</evidence>
<feature type="repeat" description="PPR" evidence="5">
    <location>
        <begin position="364"/>
        <end position="398"/>
    </location>
</feature>
<dbReference type="eggNOG" id="KOG4197">
    <property type="taxonomic scope" value="Eukaryota"/>
</dbReference>
<dbReference type="Pfam" id="PF01535">
    <property type="entry name" value="PPR"/>
    <property type="match status" value="2"/>
</dbReference>
<dbReference type="SUPFAM" id="SSF48452">
    <property type="entry name" value="TPR-like"/>
    <property type="match status" value="1"/>
</dbReference>
<feature type="repeat" description="PPR" evidence="5">
    <location>
        <begin position="228"/>
        <end position="258"/>
    </location>
</feature>
<feature type="repeat" description="PPR" evidence="5">
    <location>
        <begin position="329"/>
        <end position="363"/>
    </location>
</feature>
<dbReference type="Pfam" id="PF14215">
    <property type="entry name" value="bHLH-MYC_N"/>
    <property type="match status" value="1"/>
</dbReference>
<evidence type="ECO:0000256" key="5">
    <source>
        <dbReference type="PROSITE-ProRule" id="PRU00708"/>
    </source>
</evidence>
<evidence type="ECO:0000259" key="8">
    <source>
        <dbReference type="Pfam" id="PF23176"/>
    </source>
</evidence>
<dbReference type="PANTHER" id="PTHR47933">
    <property type="entry name" value="PENTATRICOPEPTIDE REPEAT-CONTAINING PROTEIN 1, MITOCHONDRIAL"/>
    <property type="match status" value="1"/>
</dbReference>
<keyword evidence="2" id="KW-0809">Transit peptide</keyword>
<dbReference type="STRING" id="77586.A0A0D9WUI1"/>
<reference evidence="10" key="2">
    <citation type="submission" date="2013-12" db="EMBL/GenBank/DDBJ databases">
        <authorList>
            <person name="Yu Y."/>
            <person name="Lee S."/>
            <person name="de Baynast K."/>
            <person name="Wissotski M."/>
            <person name="Liu L."/>
            <person name="Talag J."/>
            <person name="Goicoechea J."/>
            <person name="Angelova A."/>
            <person name="Jetty R."/>
            <person name="Kudrna D."/>
            <person name="Golser W."/>
            <person name="Rivera L."/>
            <person name="Zhang J."/>
            <person name="Wing R."/>
        </authorList>
    </citation>
    <scope>NUCLEOTIDE SEQUENCE</scope>
</reference>
<feature type="region of interest" description="Disordered" evidence="6">
    <location>
        <begin position="1559"/>
        <end position="1583"/>
    </location>
</feature>
<dbReference type="PROSITE" id="PS51375">
    <property type="entry name" value="PPR"/>
    <property type="match status" value="16"/>
</dbReference>
<dbReference type="InterPro" id="IPR051240">
    <property type="entry name" value="Mito_RNA-Proc/Resp"/>
</dbReference>
<sequence length="1583" mass="176110">MPAPHTQARVAGVIGHPEISTVPAYCALVRQLASGGLLDAVDAALASARSRLAPASLHPLYVASIRAYARAGRLRDAVDAFERMDLFSCPPAAPAYNAIMDALVHAAYHDQAHKVYLRMLAAGISPDLHTHTIRLRSFCLTARPHIALRLLRGLPHPRPVAYCTVVCGLYAHGDTHDARHLFDQMLQAYVFPNLPAFNKVLHALCKKGHVLEAGLLLGKVIKRGMSVNHFTYNIWIRGLCEAGRLAEAVQIVDQMSVPDVVTYNTLVRGLCKESKPQEAAQYLRRMMNHGCLPDDFTYNTIIHGYCKMSMVQEATELLRDAVFKGFVPDQVTYCSLINGLCAEGDVERALELFNEAQAKGIKPGIAVYNSLIKGLCLQGLILHALQVMNEMAEDGCHPDIQTYNIVINGLCKMGNISDATVVMNDAVVKGYLPDVFTFNTLIDGYCKRLKLDSALQLVERMWTYGITPDVITYNSVLNGLCKAGKVNEVNETFEEMILKGCPPNPITYNILIENFCKSNKLEEASKVIVKMSQEGLHPDAVSFNTLIYGFCRNGDLEEAYLLFQKLEEKGYPATADTFNTLIGAFSGKLNMHMAEKIFYEMISKGHTPDSYTYRVLIDGSCKTANVDRAYKHLVEMISKGFIPSMATFGRVINSLTLNHQISQAVGVIHIMVKIGIVPEVVDTILSADKKEIAAPKILVEDLMKKGHISYPTYEVLHEGVYSTIYCLQYRDWRSSDPKCSKMMEGWFEQDYGLMDVVVGISANDPVDLSREPHVGDSSHWQLSPAGCIEINVDGAQLLIMLINPMVPPVILTWGDVYVDKATTDTEIDLYDNPIESKNQIVSYPLCPIEAALLSMSSNSYSLGEELIGKVALTGQHCWISSDELSSTFMHKYHKDLQLEFAAGIKTILYVPVIPHGVLQLGSLDLVSESSTSVPFIKDLFYRLYDASISGSSSGTGSGYSNAWRQPAATLPTNSPDVATHYIFNSIKSSAQLLNNDHLSLPHAFPMLGFSLTEDDIVSIYDTSLTACAVEPLDGNDNDIWTTVHEELSQFTHCNTAFEPDKENISYMDSLINPGSKSCRTASHMEDPGYGDIDHFILTEISHENQEHMNNNNSINHDAVTSNSSFDLELNKTLEPISREERADCMWHIRLRQQELTSSALLQEDGYKTGFCKQHENNNYVEFLLDAIIEQVGRTSNCDSSHSTNSPVSCATQIQKEDHVTRDESLPNLPGGQDFSLISIDEGLTGSSPMEINKTVLVEEFISDSIEGMHRETSVEVKGRCRKTGLHRPRPRDRQLIQDRMKELRQLVPNTSEVQLLTLSDVSPSPKTQGFDCIFLRKQCSIDALLDKTIAHMQFLRSVSEKADKLEKLVSSEESTKRQPGSCPLKVEELDPPGHLLIEMLCGEYGVFLEIAHVLKGLEVNILKGLLENRSDKLWARFVIQASQDSMPTDAPVAEAEMELTELYSSYIYHGSSTLALHAHLCWLKNNVRIPNRTKELGFEDWGASSKNPLVCLEALLTHLKSNVTSNAEIEEVLEATAHGPAWRDRSKWEWTLWRARPDWSRRVSSKRARTSAPSEARATKTET</sequence>
<evidence type="ECO:0000256" key="2">
    <source>
        <dbReference type="ARBA" id="ARBA00022946"/>
    </source>
</evidence>
<feature type="repeat" description="PPR" evidence="5">
    <location>
        <begin position="434"/>
        <end position="468"/>
    </location>
</feature>
<evidence type="ECO:0000256" key="3">
    <source>
        <dbReference type="ARBA" id="ARBA00023015"/>
    </source>
</evidence>
<feature type="repeat" description="PPR" evidence="5">
    <location>
        <begin position="469"/>
        <end position="503"/>
    </location>
</feature>
<feature type="domain" description="BHLH" evidence="8">
    <location>
        <begin position="1338"/>
        <end position="1371"/>
    </location>
</feature>
<evidence type="ECO:0000313" key="10">
    <source>
        <dbReference type="Proteomes" id="UP000032180"/>
    </source>
</evidence>
<dbReference type="Pfam" id="PF23176">
    <property type="entry name" value="bHLH_LHW"/>
    <property type="match status" value="2"/>
</dbReference>
<feature type="repeat" description="PPR" evidence="5">
    <location>
        <begin position="158"/>
        <end position="192"/>
    </location>
</feature>
<organism evidence="9 10">
    <name type="scientific">Leersia perrieri</name>
    <dbReference type="NCBI Taxonomy" id="77586"/>
    <lineage>
        <taxon>Eukaryota</taxon>
        <taxon>Viridiplantae</taxon>
        <taxon>Streptophyta</taxon>
        <taxon>Embryophyta</taxon>
        <taxon>Tracheophyta</taxon>
        <taxon>Spermatophyta</taxon>
        <taxon>Magnoliopsida</taxon>
        <taxon>Liliopsida</taxon>
        <taxon>Poales</taxon>
        <taxon>Poaceae</taxon>
        <taxon>BOP clade</taxon>
        <taxon>Oryzoideae</taxon>
        <taxon>Oryzeae</taxon>
        <taxon>Oryzinae</taxon>
        <taxon>Leersia</taxon>
    </lineage>
</organism>
<reference evidence="9" key="3">
    <citation type="submission" date="2015-04" db="UniProtKB">
        <authorList>
            <consortium name="EnsemblPlants"/>
        </authorList>
    </citation>
    <scope>IDENTIFICATION</scope>
</reference>
<feature type="domain" description="BHLH" evidence="8">
    <location>
        <begin position="1287"/>
        <end position="1313"/>
    </location>
</feature>
<feature type="repeat" description="PPR" evidence="5">
    <location>
        <begin position="539"/>
        <end position="573"/>
    </location>
</feature>
<accession>A0A0D9WUI1</accession>
<evidence type="ECO:0000259" key="7">
    <source>
        <dbReference type="Pfam" id="PF14215"/>
    </source>
</evidence>
<feature type="repeat" description="PPR" evidence="5">
    <location>
        <begin position="574"/>
        <end position="608"/>
    </location>
</feature>
<dbReference type="PANTHER" id="PTHR47933:SF70">
    <property type="entry name" value="PROTON GRADIENT REGULATION3-LIKE PROTEIN"/>
    <property type="match status" value="1"/>
</dbReference>
<dbReference type="Gene3D" id="1.25.40.10">
    <property type="entry name" value="Tetratricopeptide repeat domain"/>
    <property type="match status" value="7"/>
</dbReference>
<keyword evidence="10" id="KW-1185">Reference proteome</keyword>
<dbReference type="Gramene" id="LPERR07G00080.3">
    <property type="protein sequence ID" value="LPERR07G00080.3"/>
    <property type="gene ID" value="LPERR07G00080"/>
</dbReference>
<feature type="repeat" description="PPR" evidence="5">
    <location>
        <begin position="609"/>
        <end position="643"/>
    </location>
</feature>
<dbReference type="InterPro" id="IPR011990">
    <property type="entry name" value="TPR-like_helical_dom_sf"/>
</dbReference>
<feature type="repeat" description="PPR" evidence="5">
    <location>
        <begin position="294"/>
        <end position="328"/>
    </location>
</feature>
<dbReference type="Pfam" id="PF13041">
    <property type="entry name" value="PPR_2"/>
    <property type="match status" value="6"/>
</dbReference>
<keyword evidence="4" id="KW-0804">Transcription</keyword>
<evidence type="ECO:0000256" key="6">
    <source>
        <dbReference type="SAM" id="MobiDB-lite"/>
    </source>
</evidence>
<proteinExistence type="predicted"/>
<feature type="repeat" description="PPR" evidence="5">
    <location>
        <begin position="259"/>
        <end position="293"/>
    </location>
</feature>
<dbReference type="EnsemblPlants" id="LPERR07G00080.3">
    <property type="protein sequence ID" value="LPERR07G00080.3"/>
    <property type="gene ID" value="LPERR07G00080"/>
</dbReference>
<dbReference type="NCBIfam" id="TIGR00756">
    <property type="entry name" value="PPR"/>
    <property type="match status" value="13"/>
</dbReference>
<keyword evidence="3" id="KW-0805">Transcription regulation</keyword>
<feature type="repeat" description="PPR" evidence="5">
    <location>
        <begin position="92"/>
        <end position="126"/>
    </location>
</feature>
<dbReference type="Pfam" id="PF12854">
    <property type="entry name" value="PPR_1"/>
    <property type="match status" value="3"/>
</dbReference>
<evidence type="ECO:0000313" key="9">
    <source>
        <dbReference type="EnsemblPlants" id="LPERR07G00080.3"/>
    </source>
</evidence>
<dbReference type="InterPro" id="IPR025610">
    <property type="entry name" value="MYC/MYB_N"/>
</dbReference>
<name>A0A0D9WUI1_9ORYZ</name>
<feature type="repeat" description="PPR" evidence="5">
    <location>
        <begin position="504"/>
        <end position="538"/>
    </location>
</feature>
<feature type="repeat" description="PPR" evidence="5">
    <location>
        <begin position="399"/>
        <end position="433"/>
    </location>
</feature>
<dbReference type="GO" id="GO:0046983">
    <property type="term" value="F:protein dimerization activity"/>
    <property type="evidence" value="ECO:0007669"/>
    <property type="project" value="InterPro"/>
</dbReference>
<keyword evidence="1" id="KW-0677">Repeat</keyword>
<dbReference type="Proteomes" id="UP000032180">
    <property type="component" value="Chromosome 7"/>
</dbReference>
<dbReference type="InterPro" id="IPR002885">
    <property type="entry name" value="PPR_rpt"/>
</dbReference>
<evidence type="ECO:0000256" key="4">
    <source>
        <dbReference type="ARBA" id="ARBA00023163"/>
    </source>
</evidence>
<feature type="repeat" description="PPR" evidence="5">
    <location>
        <begin position="57"/>
        <end position="91"/>
    </location>
</feature>